<keyword evidence="2" id="KW-0812">Transmembrane</keyword>
<dbReference type="Proteomes" id="UP001589670">
    <property type="component" value="Unassembled WGS sequence"/>
</dbReference>
<dbReference type="RefSeq" id="WP_377067975.1">
    <property type="nucleotide sequence ID" value="NZ_JBHMEC010000009.1"/>
</dbReference>
<gene>
    <name evidence="3" type="ORF">ACFFU4_05740</name>
</gene>
<keyword evidence="2" id="KW-1133">Transmembrane helix</keyword>
<name>A0ABV5HXV0_9RHOB</name>
<keyword evidence="2" id="KW-0472">Membrane</keyword>
<accession>A0ABV5HXV0</accession>
<sequence>MRLADFGRRTEAEQAVIAGLGTGHVTKLGDGHLPGPEAGEDRQVRASLIRWLALGAPGDDAVRLHETGLRIAGALVVSDGEVDPVLRSESTPGLDLEGCRLDHGLSLLGCRFQDTPVLRGARLDTLNLQGSHLPGFEADGLEARGDVFLDGVQAEGEVRLLGARIGDALSCTGGRFVNPHDPEKEKTAPGSTGDALSVDRLDARGSVFLRGVQAVGEVRLSGARIGGNLECDGGRFENAGGRALSANGARVAGVLFWRQGSHAQGALDLTAAEIGHICDDPECWPATGELMLNRCRYGAFTGTGTPVDSEARIRWLDRQDPAQFGDEFWPQAWEHCAQVLREMGHAEDARAVLIAKEERQRRVRREIESARLTGARLRKRLEKAKTSHSAQASLDEANSALNAFEHSGDPRRTALADEVMAASLIQDQKLREKGGDTDAILAQVAAKAERLGTRGADATLAAQSAIADAWTRLAFLRVRDGLLALLIAYGHRPLRALGWLAGMWILGAVLFGLAWGNDGFKPNNAFILSNPEWAGCYKDEDRRSAEDEDYRWKDKYPSTLKCFLAQPEADGYPGFNGLLYSLDTLVPVVDLEVQDYWVPDEKVAAWARVYLWGHIGMGWFLALLAVAGFSGLIDTRATKE</sequence>
<evidence type="ECO:0000256" key="1">
    <source>
        <dbReference type="SAM" id="MobiDB-lite"/>
    </source>
</evidence>
<feature type="region of interest" description="Disordered" evidence="1">
    <location>
        <begin position="176"/>
        <end position="196"/>
    </location>
</feature>
<evidence type="ECO:0000313" key="3">
    <source>
        <dbReference type="EMBL" id="MFB9149252.1"/>
    </source>
</evidence>
<reference evidence="3 4" key="1">
    <citation type="submission" date="2024-09" db="EMBL/GenBank/DDBJ databases">
        <authorList>
            <person name="Sun Q."/>
            <person name="Mori K."/>
        </authorList>
    </citation>
    <scope>NUCLEOTIDE SEQUENCE [LARGE SCALE GENOMIC DNA]</scope>
    <source>
        <strain evidence="3 4">CECT 9424</strain>
    </source>
</reference>
<protein>
    <recommendedName>
        <fullName evidence="5">Pentapeptide repeats (8 copies)</fullName>
    </recommendedName>
</protein>
<dbReference type="EMBL" id="JBHMEC010000009">
    <property type="protein sequence ID" value="MFB9149252.1"/>
    <property type="molecule type" value="Genomic_DNA"/>
</dbReference>
<evidence type="ECO:0000256" key="2">
    <source>
        <dbReference type="SAM" id="Phobius"/>
    </source>
</evidence>
<evidence type="ECO:0000313" key="4">
    <source>
        <dbReference type="Proteomes" id="UP001589670"/>
    </source>
</evidence>
<feature type="transmembrane region" description="Helical" evidence="2">
    <location>
        <begin position="496"/>
        <end position="516"/>
    </location>
</feature>
<comment type="caution">
    <text evidence="3">The sequence shown here is derived from an EMBL/GenBank/DDBJ whole genome shotgun (WGS) entry which is preliminary data.</text>
</comment>
<feature type="transmembrane region" description="Helical" evidence="2">
    <location>
        <begin position="609"/>
        <end position="633"/>
    </location>
</feature>
<proteinExistence type="predicted"/>
<feature type="compositionally biased region" description="Basic and acidic residues" evidence="1">
    <location>
        <begin position="178"/>
        <end position="187"/>
    </location>
</feature>
<evidence type="ECO:0008006" key="5">
    <source>
        <dbReference type="Google" id="ProtNLM"/>
    </source>
</evidence>
<keyword evidence="4" id="KW-1185">Reference proteome</keyword>
<organism evidence="3 4">
    <name type="scientific">Roseovarius ramblicola</name>
    <dbReference type="NCBI Taxonomy" id="2022336"/>
    <lineage>
        <taxon>Bacteria</taxon>
        <taxon>Pseudomonadati</taxon>
        <taxon>Pseudomonadota</taxon>
        <taxon>Alphaproteobacteria</taxon>
        <taxon>Rhodobacterales</taxon>
        <taxon>Roseobacteraceae</taxon>
        <taxon>Roseovarius</taxon>
    </lineage>
</organism>